<gene>
    <name evidence="2" type="ORF">B0T18DRAFT_399070</name>
</gene>
<dbReference type="Proteomes" id="UP001172155">
    <property type="component" value="Unassembled WGS sequence"/>
</dbReference>
<dbReference type="EMBL" id="JAUKUD010000001">
    <property type="protein sequence ID" value="KAK0754392.1"/>
    <property type="molecule type" value="Genomic_DNA"/>
</dbReference>
<evidence type="ECO:0000313" key="3">
    <source>
        <dbReference type="Proteomes" id="UP001172155"/>
    </source>
</evidence>
<feature type="compositionally biased region" description="Basic and acidic residues" evidence="1">
    <location>
        <begin position="63"/>
        <end position="80"/>
    </location>
</feature>
<feature type="region of interest" description="Disordered" evidence="1">
    <location>
        <begin position="38"/>
        <end position="80"/>
    </location>
</feature>
<name>A0AA40FAS5_9PEZI</name>
<organism evidence="2 3">
    <name type="scientific">Schizothecium vesticola</name>
    <dbReference type="NCBI Taxonomy" id="314040"/>
    <lineage>
        <taxon>Eukaryota</taxon>
        <taxon>Fungi</taxon>
        <taxon>Dikarya</taxon>
        <taxon>Ascomycota</taxon>
        <taxon>Pezizomycotina</taxon>
        <taxon>Sordariomycetes</taxon>
        <taxon>Sordariomycetidae</taxon>
        <taxon>Sordariales</taxon>
        <taxon>Schizotheciaceae</taxon>
        <taxon>Schizothecium</taxon>
    </lineage>
</organism>
<keyword evidence="3" id="KW-1185">Reference proteome</keyword>
<sequence>MLPCTSIAVRRTFHPIISESQASQLIVHERELTIFPALPRRQGHRPEDLRRPASHPRQQIQLRRADRPGRFCRRHLPDHP</sequence>
<proteinExistence type="predicted"/>
<evidence type="ECO:0000313" key="2">
    <source>
        <dbReference type="EMBL" id="KAK0754392.1"/>
    </source>
</evidence>
<evidence type="ECO:0000256" key="1">
    <source>
        <dbReference type="SAM" id="MobiDB-lite"/>
    </source>
</evidence>
<reference evidence="2" key="1">
    <citation type="submission" date="2023-06" db="EMBL/GenBank/DDBJ databases">
        <title>Genome-scale phylogeny and comparative genomics of the fungal order Sordariales.</title>
        <authorList>
            <consortium name="Lawrence Berkeley National Laboratory"/>
            <person name="Hensen N."/>
            <person name="Bonometti L."/>
            <person name="Westerberg I."/>
            <person name="Brannstrom I.O."/>
            <person name="Guillou S."/>
            <person name="Cros-Aarteil S."/>
            <person name="Calhoun S."/>
            <person name="Haridas S."/>
            <person name="Kuo A."/>
            <person name="Mondo S."/>
            <person name="Pangilinan J."/>
            <person name="Riley R."/>
            <person name="LaButti K."/>
            <person name="Andreopoulos B."/>
            <person name="Lipzen A."/>
            <person name="Chen C."/>
            <person name="Yanf M."/>
            <person name="Daum C."/>
            <person name="Ng V."/>
            <person name="Clum A."/>
            <person name="Steindorff A."/>
            <person name="Ohm R."/>
            <person name="Martin F."/>
            <person name="Silar P."/>
            <person name="Natvig D."/>
            <person name="Lalanne C."/>
            <person name="Gautier V."/>
            <person name="Ament-velasquez S.L."/>
            <person name="Kruys A."/>
            <person name="Hutchinson M.I."/>
            <person name="Powell A.J."/>
            <person name="Barry K."/>
            <person name="Miller A.N."/>
            <person name="Grigoriev I.V."/>
            <person name="Debuchy R."/>
            <person name="Gladieux P."/>
            <person name="Thoren M.H."/>
            <person name="Johannesson H."/>
        </authorList>
    </citation>
    <scope>NUCLEOTIDE SEQUENCE</scope>
    <source>
        <strain evidence="2">SMH3187-1</strain>
    </source>
</reference>
<comment type="caution">
    <text evidence="2">The sequence shown here is derived from an EMBL/GenBank/DDBJ whole genome shotgun (WGS) entry which is preliminary data.</text>
</comment>
<dbReference type="AlphaFoldDB" id="A0AA40FAS5"/>
<accession>A0AA40FAS5</accession>
<protein>
    <submittedName>
        <fullName evidence="2">Uncharacterized protein</fullName>
    </submittedName>
</protein>